<dbReference type="EMBL" id="JAKUDN010000002">
    <property type="protein sequence ID" value="MCP8352462.1"/>
    <property type="molecule type" value="Genomic_DNA"/>
</dbReference>
<dbReference type="SFLD" id="SFLDS00019">
    <property type="entry name" value="Glutathione_Transferase_(cytos"/>
    <property type="match status" value="1"/>
</dbReference>
<dbReference type="Gene3D" id="1.20.1050.10">
    <property type="match status" value="1"/>
</dbReference>
<name>A0ABT1L5K4_9GAMM</name>
<evidence type="ECO:0000259" key="1">
    <source>
        <dbReference type="Pfam" id="PF13409"/>
    </source>
</evidence>
<dbReference type="SUPFAM" id="SSF47616">
    <property type="entry name" value="GST C-terminal domain-like"/>
    <property type="match status" value="1"/>
</dbReference>
<dbReference type="PANTHER" id="PTHR32419:SF6">
    <property type="entry name" value="GLUTATHIONE S-TRANSFERASE OMEGA-LIKE 1-RELATED"/>
    <property type="match status" value="1"/>
</dbReference>
<dbReference type="SFLD" id="SFLDG01148">
    <property type="entry name" value="Xi_(cytGST)"/>
    <property type="match status" value="1"/>
</dbReference>
<dbReference type="SUPFAM" id="SSF52833">
    <property type="entry name" value="Thioredoxin-like"/>
    <property type="match status" value="1"/>
</dbReference>
<evidence type="ECO:0000313" key="2">
    <source>
        <dbReference type="EMBL" id="MCP8352462.1"/>
    </source>
</evidence>
<dbReference type="CDD" id="cd03190">
    <property type="entry name" value="GST_C_Omega_like"/>
    <property type="match status" value="1"/>
</dbReference>
<feature type="domain" description="GST N-terminal" evidence="1">
    <location>
        <begin position="51"/>
        <end position="140"/>
    </location>
</feature>
<accession>A0ABT1L5K4</accession>
<dbReference type="InterPro" id="IPR047047">
    <property type="entry name" value="GST_Omega-like_C"/>
</dbReference>
<dbReference type="Gene3D" id="3.40.30.10">
    <property type="entry name" value="Glutaredoxin"/>
    <property type="match status" value="1"/>
</dbReference>
<evidence type="ECO:0000313" key="3">
    <source>
        <dbReference type="Proteomes" id="UP001320768"/>
    </source>
</evidence>
<dbReference type="InterPro" id="IPR036249">
    <property type="entry name" value="Thioredoxin-like_sf"/>
</dbReference>
<dbReference type="RefSeq" id="WP_258569567.1">
    <property type="nucleotide sequence ID" value="NZ_JAKUDN010000002.1"/>
</dbReference>
<dbReference type="InterPro" id="IPR036282">
    <property type="entry name" value="Glutathione-S-Trfase_C_sf"/>
</dbReference>
<dbReference type="PANTHER" id="PTHR32419">
    <property type="entry name" value="GLUTATHIONYL-HYDROQUINONE REDUCTASE"/>
    <property type="match status" value="1"/>
</dbReference>
<proteinExistence type="predicted"/>
<gene>
    <name evidence="2" type="ORF">MKS91_04070</name>
</gene>
<dbReference type="PIRSF" id="PIRSF015753">
    <property type="entry name" value="GST"/>
    <property type="match status" value="1"/>
</dbReference>
<comment type="caution">
    <text evidence="2">The sequence shown here is derived from an EMBL/GenBank/DDBJ whole genome shotgun (WGS) entry which is preliminary data.</text>
</comment>
<protein>
    <submittedName>
        <fullName evidence="2">Glutathione S-transferase C-terminal domain-containing protein</fullName>
    </submittedName>
</protein>
<dbReference type="Pfam" id="PF13410">
    <property type="entry name" value="GST_C_2"/>
    <property type="match status" value="1"/>
</dbReference>
<dbReference type="SFLD" id="SFLDG01206">
    <property type="entry name" value="Xi.1"/>
    <property type="match status" value="1"/>
</dbReference>
<dbReference type="InterPro" id="IPR016639">
    <property type="entry name" value="GST_Omega/GSH"/>
</dbReference>
<dbReference type="Proteomes" id="UP001320768">
    <property type="component" value="Unassembled WGS sequence"/>
</dbReference>
<dbReference type="InterPro" id="IPR004045">
    <property type="entry name" value="Glutathione_S-Trfase_N"/>
</dbReference>
<organism evidence="2 3">
    <name type="scientific">Candidatus Synchoanobacter obligatus</name>
    <dbReference type="NCBI Taxonomy" id="2919597"/>
    <lineage>
        <taxon>Bacteria</taxon>
        <taxon>Pseudomonadati</taxon>
        <taxon>Pseudomonadota</taxon>
        <taxon>Gammaproteobacteria</taxon>
        <taxon>Candidatus Comchoanobacterales</taxon>
        <taxon>Candidatus Comchoanobacteraceae</taxon>
        <taxon>Candidatus Synchoanobacter</taxon>
    </lineage>
</organism>
<reference evidence="2 3" key="1">
    <citation type="journal article" date="2022" name="Nat. Microbiol.">
        <title>The microbiome of a bacterivorous marine choanoflagellate contains a resource-demanding obligate bacterial associate.</title>
        <authorList>
            <person name="Needham D.M."/>
            <person name="Poirier C."/>
            <person name="Bachy C."/>
            <person name="George E.E."/>
            <person name="Wilken S."/>
            <person name="Yung C.C.M."/>
            <person name="Limardo A.J."/>
            <person name="Morando M."/>
            <person name="Sudek L."/>
            <person name="Malmstrom R.R."/>
            <person name="Keeling P.J."/>
            <person name="Santoro A.E."/>
            <person name="Worden A.Z."/>
        </authorList>
    </citation>
    <scope>NUCLEOTIDE SEQUENCE [LARGE SCALE GENOMIC DNA]</scope>
    <source>
        <strain evidence="2 3">Comchoano-2</strain>
    </source>
</reference>
<sequence>MGYLNKGQWVVGDFPIKSGAFVREAAGFRGKIDPLEIQEDPNRFELYVSHACPWAHRTLIFRELLGLESYIPVHVVDPYMSEEGWSFEKPEPNLGGSYLRDIYAVHQDYVGRVTVPVLWDRKKQEIRNNESSEIIAMLNSCWRDVHPSSFNLIPEDQLDQIIELNEWIYQHINNAVYRTGFATEQEIYETECQALFQALDILDERLGKSEYLLGSEILEPDIRLFVTLIRFDWVYVGHFKCNIRRIKDYPNLSLYVDKMHQLLSTTVNKDHIKQHYYMSHPKINPNQIIPLGPIDD</sequence>
<keyword evidence="3" id="KW-1185">Reference proteome</keyword>
<dbReference type="Pfam" id="PF13409">
    <property type="entry name" value="GST_N_2"/>
    <property type="match status" value="1"/>
</dbReference>
<dbReference type="InterPro" id="IPR040079">
    <property type="entry name" value="Glutathione_S-Trfase"/>
</dbReference>